<dbReference type="RefSeq" id="WP_069657654.1">
    <property type="nucleotide sequence ID" value="NZ_MIJF01000089.1"/>
</dbReference>
<keyword evidence="9" id="KW-1185">Reference proteome</keyword>
<evidence type="ECO:0000256" key="3">
    <source>
        <dbReference type="ARBA" id="ARBA00022980"/>
    </source>
</evidence>
<dbReference type="Gene3D" id="3.30.1390.20">
    <property type="entry name" value="Ribosomal protein L30, ferredoxin-like fold domain"/>
    <property type="match status" value="1"/>
</dbReference>
<feature type="domain" description="Large ribosomal subunit protein uL30-like ferredoxin-like fold" evidence="7">
    <location>
        <begin position="5"/>
        <end position="55"/>
    </location>
</feature>
<dbReference type="SUPFAM" id="SSF55129">
    <property type="entry name" value="Ribosomal protein L30p/L7e"/>
    <property type="match status" value="1"/>
</dbReference>
<dbReference type="CDD" id="cd01658">
    <property type="entry name" value="Ribosomal_L30"/>
    <property type="match status" value="1"/>
</dbReference>
<evidence type="ECO:0000313" key="9">
    <source>
        <dbReference type="Proteomes" id="UP000243739"/>
    </source>
</evidence>
<protein>
    <recommendedName>
        <fullName evidence="5">Large ribosomal subunit protein uL30</fullName>
    </recommendedName>
</protein>
<dbReference type="PROSITE" id="PS00634">
    <property type="entry name" value="RIBOSOMAL_L30"/>
    <property type="match status" value="1"/>
</dbReference>
<dbReference type="InterPro" id="IPR018038">
    <property type="entry name" value="Ribosomal_uL30_CS"/>
</dbReference>
<evidence type="ECO:0000256" key="4">
    <source>
        <dbReference type="ARBA" id="ARBA00023274"/>
    </source>
</evidence>
<evidence type="ECO:0000256" key="6">
    <source>
        <dbReference type="RuleBase" id="RU003734"/>
    </source>
</evidence>
<evidence type="ECO:0000313" key="8">
    <source>
        <dbReference type="EMBL" id="OEF96435.1"/>
    </source>
</evidence>
<evidence type="ECO:0000259" key="7">
    <source>
        <dbReference type="Pfam" id="PF00327"/>
    </source>
</evidence>
<proteinExistence type="inferred from homology"/>
<dbReference type="NCBIfam" id="TIGR01308">
    <property type="entry name" value="rpmD_bact"/>
    <property type="match status" value="1"/>
</dbReference>
<dbReference type="STRING" id="337097.BHF71_04590"/>
<dbReference type="AlphaFoldDB" id="A0A1D2YS17"/>
<accession>A0A1D2YS17</accession>
<dbReference type="PANTHER" id="PTHR15892">
    <property type="entry name" value="MITOCHONDRIAL RIBOSOMAL PROTEIN L30"/>
    <property type="match status" value="1"/>
</dbReference>
<keyword evidence="3 5" id="KW-0689">Ribosomal protein</keyword>
<dbReference type="HAMAP" id="MF_01371_B">
    <property type="entry name" value="Ribosomal_uL30_B"/>
    <property type="match status" value="1"/>
</dbReference>
<dbReference type="EMBL" id="MIJF01000089">
    <property type="protein sequence ID" value="OEF96435.1"/>
    <property type="molecule type" value="Genomic_DNA"/>
</dbReference>
<dbReference type="OrthoDB" id="9812790at2"/>
<dbReference type="GO" id="GO:0022625">
    <property type="term" value="C:cytosolic large ribosomal subunit"/>
    <property type="evidence" value="ECO:0007669"/>
    <property type="project" value="TreeGrafter"/>
</dbReference>
<comment type="caution">
    <text evidence="8">The sequence shown here is derived from an EMBL/GenBank/DDBJ whole genome shotgun (WGS) entry which is preliminary data.</text>
</comment>
<dbReference type="FunFam" id="3.30.1390.20:FF:000001">
    <property type="entry name" value="50S ribosomal protein L30"/>
    <property type="match status" value="1"/>
</dbReference>
<evidence type="ECO:0000256" key="2">
    <source>
        <dbReference type="ARBA" id="ARBA00011838"/>
    </source>
</evidence>
<dbReference type="Pfam" id="PF00327">
    <property type="entry name" value="Ribosomal_L30"/>
    <property type="match status" value="1"/>
</dbReference>
<keyword evidence="4 5" id="KW-0687">Ribonucleoprotein</keyword>
<gene>
    <name evidence="5" type="primary">rpmD</name>
    <name evidence="8" type="ORF">BHF71_04590</name>
</gene>
<name>A0A1D2YS17_9BACI</name>
<dbReference type="GO" id="GO:0006412">
    <property type="term" value="P:translation"/>
    <property type="evidence" value="ECO:0007669"/>
    <property type="project" value="UniProtKB-UniRule"/>
</dbReference>
<comment type="similarity">
    <text evidence="1 5 6">Belongs to the universal ribosomal protein uL30 family.</text>
</comment>
<dbReference type="GO" id="GO:0003735">
    <property type="term" value="F:structural constituent of ribosome"/>
    <property type="evidence" value="ECO:0007669"/>
    <property type="project" value="InterPro"/>
</dbReference>
<dbReference type="PIRSF" id="PIRSF002211">
    <property type="entry name" value="Ribosomal_L30_bac-type"/>
    <property type="match status" value="1"/>
</dbReference>
<dbReference type="InterPro" id="IPR036919">
    <property type="entry name" value="Ribo_uL30_ferredoxin-like_sf"/>
</dbReference>
<dbReference type="InterPro" id="IPR016082">
    <property type="entry name" value="Ribosomal_uL30_ferredoxin-like"/>
</dbReference>
<reference evidence="8 9" key="1">
    <citation type="submission" date="2016-09" db="EMBL/GenBank/DDBJ databases">
        <title>Draft genome sequence for the type strain of Vulcanibacillus modesticaldus BR, a strictly anaerobic, moderately thermophilic, and nitrate-reducing bacterium from deep sea-hydrothermal vents of the Mid-Atlantic Ridge.</title>
        <authorList>
            <person name="Abin C.A."/>
            <person name="Hollibaugh J.T."/>
        </authorList>
    </citation>
    <scope>NUCLEOTIDE SEQUENCE [LARGE SCALE GENOMIC DNA]</scope>
    <source>
        <strain evidence="8 9">BR</strain>
    </source>
</reference>
<sequence length="62" mass="7018">MAKKLQITLKRSLIGRPETQRVTVKTLGLRKLNQTVVHNDNPAIRGMINKVSHLVEVTEVDE</sequence>
<organism evidence="8 9">
    <name type="scientific">Vulcanibacillus modesticaldus</name>
    <dbReference type="NCBI Taxonomy" id="337097"/>
    <lineage>
        <taxon>Bacteria</taxon>
        <taxon>Bacillati</taxon>
        <taxon>Bacillota</taxon>
        <taxon>Bacilli</taxon>
        <taxon>Bacillales</taxon>
        <taxon>Bacillaceae</taxon>
        <taxon>Vulcanibacillus</taxon>
    </lineage>
</organism>
<dbReference type="PANTHER" id="PTHR15892:SF2">
    <property type="entry name" value="LARGE RIBOSOMAL SUBUNIT PROTEIN UL30M"/>
    <property type="match status" value="1"/>
</dbReference>
<comment type="subunit">
    <text evidence="2 5">Part of the 50S ribosomal subunit.</text>
</comment>
<evidence type="ECO:0000256" key="5">
    <source>
        <dbReference type="HAMAP-Rule" id="MF_01371"/>
    </source>
</evidence>
<evidence type="ECO:0000256" key="1">
    <source>
        <dbReference type="ARBA" id="ARBA00007594"/>
    </source>
</evidence>
<dbReference type="Proteomes" id="UP000243739">
    <property type="component" value="Unassembled WGS sequence"/>
</dbReference>
<dbReference type="InterPro" id="IPR005996">
    <property type="entry name" value="Ribosomal_uL30_bac-type"/>
</dbReference>